<feature type="transmembrane region" description="Helical" evidence="6">
    <location>
        <begin position="248"/>
        <end position="267"/>
    </location>
</feature>
<dbReference type="EMBL" id="LMTZ01000166">
    <property type="protein sequence ID" value="KST61972.1"/>
    <property type="molecule type" value="Genomic_DNA"/>
</dbReference>
<accession>A0A0V7ZBS9</accession>
<protein>
    <recommendedName>
        <fullName evidence="9">Cobalt transporter</fullName>
    </recommendedName>
</protein>
<keyword evidence="2" id="KW-1003">Cell membrane</keyword>
<gene>
    <name evidence="7" type="ORF">BC008_08030</name>
</gene>
<feature type="transmembrane region" description="Helical" evidence="6">
    <location>
        <begin position="26"/>
        <end position="58"/>
    </location>
</feature>
<dbReference type="NCBIfam" id="TIGR02454">
    <property type="entry name" value="ECF_T_CbiQ"/>
    <property type="match status" value="1"/>
</dbReference>
<keyword evidence="3 6" id="KW-0812">Transmembrane</keyword>
<dbReference type="GO" id="GO:0043190">
    <property type="term" value="C:ATP-binding cassette (ABC) transporter complex"/>
    <property type="evidence" value="ECO:0007669"/>
    <property type="project" value="InterPro"/>
</dbReference>
<dbReference type="Pfam" id="PF02361">
    <property type="entry name" value="CbiQ"/>
    <property type="match status" value="1"/>
</dbReference>
<comment type="subcellular location">
    <subcellularLocation>
        <location evidence="1">Cell membrane</location>
        <topology evidence="1">Multi-pass membrane protein</topology>
    </subcellularLocation>
</comment>
<dbReference type="PANTHER" id="PTHR34857:SF2">
    <property type="entry name" value="SLL0384 PROTEIN"/>
    <property type="match status" value="1"/>
</dbReference>
<feature type="transmembrane region" description="Helical" evidence="6">
    <location>
        <begin position="188"/>
        <end position="208"/>
    </location>
</feature>
<feature type="transmembrane region" description="Helical" evidence="6">
    <location>
        <begin position="147"/>
        <end position="167"/>
    </location>
</feature>
<evidence type="ECO:0000313" key="8">
    <source>
        <dbReference type="Proteomes" id="UP000053372"/>
    </source>
</evidence>
<comment type="caution">
    <text evidence="7">The sequence shown here is derived from an EMBL/GenBank/DDBJ whole genome shotgun (WGS) entry which is preliminary data.</text>
</comment>
<evidence type="ECO:0000256" key="5">
    <source>
        <dbReference type="ARBA" id="ARBA00023136"/>
    </source>
</evidence>
<dbReference type="OrthoDB" id="8585740at2"/>
<dbReference type="AlphaFoldDB" id="A0A0V7ZBS9"/>
<evidence type="ECO:0000256" key="4">
    <source>
        <dbReference type="ARBA" id="ARBA00022989"/>
    </source>
</evidence>
<dbReference type="InterPro" id="IPR051611">
    <property type="entry name" value="ECF_transporter_component"/>
</dbReference>
<dbReference type="InterPro" id="IPR003339">
    <property type="entry name" value="ABC/ECF_trnsptr_transmembrane"/>
</dbReference>
<keyword evidence="4 6" id="KW-1133">Transmembrane helix</keyword>
<dbReference type="InterPro" id="IPR012809">
    <property type="entry name" value="ECF_CbiQ"/>
</dbReference>
<keyword evidence="5 6" id="KW-0472">Membrane</keyword>
<organism evidence="7 8">
    <name type="scientific">Mastigocoleus testarum BC008</name>
    <dbReference type="NCBI Taxonomy" id="371196"/>
    <lineage>
        <taxon>Bacteria</taxon>
        <taxon>Bacillati</taxon>
        <taxon>Cyanobacteriota</taxon>
        <taxon>Cyanophyceae</taxon>
        <taxon>Nostocales</taxon>
        <taxon>Hapalosiphonaceae</taxon>
        <taxon>Mastigocoleus</taxon>
    </lineage>
</organism>
<evidence type="ECO:0000313" key="7">
    <source>
        <dbReference type="EMBL" id="KST61972.1"/>
    </source>
</evidence>
<keyword evidence="8" id="KW-1185">Reference proteome</keyword>
<dbReference type="GO" id="GO:0006824">
    <property type="term" value="P:cobalt ion transport"/>
    <property type="evidence" value="ECO:0007669"/>
    <property type="project" value="InterPro"/>
</dbReference>
<sequence>MADKFAIDKYADLDSLIHSWHPKYKIIAISLLILSFAFVKDISLIPVILGITIIFYYISKLPLIFLFSRLHYPGLFLLGIIFLLPFMRGEDVIWQWSFIKLRQEGSLLVLIIICRFFSIFTLGLVMLGTTPFLTTIRAMRQLGLSGVIADMLILSYRYIYQIFVDFSQMQQAMRLRGYTTKKQSHRKYNISIFRHISVLAAVTASLFLRSYEQSERVYAAMQLRGYGDLTTSIVKPNMMNNKSAKHDLLSILALLGTVIVATSLLLWEII</sequence>
<evidence type="ECO:0008006" key="9">
    <source>
        <dbReference type="Google" id="ProtNLM"/>
    </source>
</evidence>
<dbReference type="CDD" id="cd16914">
    <property type="entry name" value="EcfT"/>
    <property type="match status" value="1"/>
</dbReference>
<evidence type="ECO:0000256" key="2">
    <source>
        <dbReference type="ARBA" id="ARBA00022475"/>
    </source>
</evidence>
<proteinExistence type="predicted"/>
<evidence type="ECO:0000256" key="1">
    <source>
        <dbReference type="ARBA" id="ARBA00004651"/>
    </source>
</evidence>
<dbReference type="PANTHER" id="PTHR34857">
    <property type="entry name" value="SLL0384 PROTEIN"/>
    <property type="match status" value="1"/>
</dbReference>
<dbReference type="RefSeq" id="WP_036265635.1">
    <property type="nucleotide sequence ID" value="NZ_LMTZ01000166.1"/>
</dbReference>
<evidence type="ECO:0000256" key="3">
    <source>
        <dbReference type="ARBA" id="ARBA00022692"/>
    </source>
</evidence>
<name>A0A0V7ZBS9_9CYAN</name>
<feature type="transmembrane region" description="Helical" evidence="6">
    <location>
        <begin position="70"/>
        <end position="87"/>
    </location>
</feature>
<dbReference type="Proteomes" id="UP000053372">
    <property type="component" value="Unassembled WGS sequence"/>
</dbReference>
<evidence type="ECO:0000256" key="6">
    <source>
        <dbReference type="SAM" id="Phobius"/>
    </source>
</evidence>
<feature type="transmembrane region" description="Helical" evidence="6">
    <location>
        <begin position="107"/>
        <end position="127"/>
    </location>
</feature>
<reference evidence="7 8" key="1">
    <citation type="journal article" date="2015" name="Genome Announc.">
        <title>Draft Genome of the Euendolithic (true boring) Cyanobacterium Mastigocoleus testarum strain BC008.</title>
        <authorList>
            <person name="Guida B.S."/>
            <person name="Garcia-Pichel F."/>
        </authorList>
    </citation>
    <scope>NUCLEOTIDE SEQUENCE [LARGE SCALE GENOMIC DNA]</scope>
    <source>
        <strain evidence="7 8">BC008</strain>
    </source>
</reference>